<feature type="coiled-coil region" evidence="1">
    <location>
        <begin position="131"/>
        <end position="184"/>
    </location>
</feature>
<reference evidence="2 3" key="1">
    <citation type="submission" date="2014-01" db="EMBL/GenBank/DDBJ databases">
        <title>Plasmidome dynamics in the species complex Clostridium novyi sensu lato converts strains of independent lineages into distinctly different pathogens.</title>
        <authorList>
            <person name="Skarin H."/>
            <person name="Segerman B."/>
        </authorList>
    </citation>
    <scope>NUCLEOTIDE SEQUENCE [LARGE SCALE GENOMIC DNA]</scope>
    <source>
        <strain evidence="2 3">DC5</strain>
    </source>
</reference>
<evidence type="ECO:0000256" key="1">
    <source>
        <dbReference type="SAM" id="Coils"/>
    </source>
</evidence>
<organism evidence="2 3">
    <name type="scientific">Clostridium botulinum C/D str. DC5</name>
    <dbReference type="NCBI Taxonomy" id="1443128"/>
    <lineage>
        <taxon>Bacteria</taxon>
        <taxon>Bacillati</taxon>
        <taxon>Bacillota</taxon>
        <taxon>Clostridia</taxon>
        <taxon>Eubacteriales</taxon>
        <taxon>Clostridiaceae</taxon>
        <taxon>Clostridium</taxon>
    </lineage>
</organism>
<comment type="caution">
    <text evidence="2">The sequence shown here is derived from an EMBL/GenBank/DDBJ whole genome shotgun (WGS) entry which is preliminary data.</text>
</comment>
<proteinExistence type="predicted"/>
<sequence>MNRLNKEDFMGKRKLKVKVKVLKQVGNVEIYELNEYNMLSFCNFITRFLENNKETLEKGQVSYTLDDRVEILNMFTNINLENFKKTEIVEILMSPSEDVINVEEELLNIIIPELIEKTSKEGLDNLVNMDIEEQREVIEQVKKENNEDVDTERVLEELKKEKERQLKLKKKEELEKQIRELELGDE</sequence>
<evidence type="ECO:0000313" key="3">
    <source>
        <dbReference type="Proteomes" id="UP000030014"/>
    </source>
</evidence>
<dbReference type="EMBL" id="JDRY01000170">
    <property type="protein sequence ID" value="KGM93346.1"/>
    <property type="molecule type" value="Genomic_DNA"/>
</dbReference>
<keyword evidence="1" id="KW-0175">Coiled coil</keyword>
<evidence type="ECO:0000313" key="2">
    <source>
        <dbReference type="EMBL" id="KGM93346.1"/>
    </source>
</evidence>
<accession>A0A0A0HZ39</accession>
<dbReference type="AlphaFoldDB" id="A0A0A0HZ39"/>
<protein>
    <submittedName>
        <fullName evidence="2">Uncharacterized protein</fullName>
    </submittedName>
</protein>
<dbReference type="RefSeq" id="WP_013720920.1">
    <property type="nucleotide sequence ID" value="NZ_JDRY01000170.1"/>
</dbReference>
<name>A0A0A0HZ39_CLOBO</name>
<gene>
    <name evidence="2" type="ORF">Z955_15335</name>
</gene>
<dbReference type="Proteomes" id="UP000030014">
    <property type="component" value="Unassembled WGS sequence"/>
</dbReference>